<feature type="compositionally biased region" description="Low complexity" evidence="1">
    <location>
        <begin position="233"/>
        <end position="243"/>
    </location>
</feature>
<dbReference type="InterPro" id="IPR001849">
    <property type="entry name" value="PH_domain"/>
</dbReference>
<evidence type="ECO:0000259" key="2">
    <source>
        <dbReference type="PROSITE" id="PS50003"/>
    </source>
</evidence>
<dbReference type="Pfam" id="PF00169">
    <property type="entry name" value="PH"/>
    <property type="match status" value="1"/>
</dbReference>
<feature type="compositionally biased region" description="Low complexity" evidence="1">
    <location>
        <begin position="526"/>
        <end position="549"/>
    </location>
</feature>
<feature type="compositionally biased region" description="Basic and acidic residues" evidence="1">
    <location>
        <begin position="559"/>
        <end position="577"/>
    </location>
</feature>
<feature type="compositionally biased region" description="Low complexity" evidence="1">
    <location>
        <begin position="290"/>
        <end position="304"/>
    </location>
</feature>
<comment type="caution">
    <text evidence="4">The sequence shown here is derived from an EMBL/GenBank/DDBJ whole genome shotgun (WGS) entry which is preliminary data.</text>
</comment>
<feature type="compositionally biased region" description="Basic and acidic residues" evidence="1">
    <location>
        <begin position="891"/>
        <end position="910"/>
    </location>
</feature>
<dbReference type="GO" id="GO:0005085">
    <property type="term" value="F:guanyl-nucleotide exchange factor activity"/>
    <property type="evidence" value="ECO:0007669"/>
    <property type="project" value="InterPro"/>
</dbReference>
<reference evidence="4" key="1">
    <citation type="submission" date="2022-08" db="EMBL/GenBank/DDBJ databases">
        <title>Novel sulphate-reducing endosymbionts in the free-living metamonad Anaeramoeba.</title>
        <authorList>
            <person name="Jerlstrom-Hultqvist J."/>
            <person name="Cepicka I."/>
            <person name="Gallot-Lavallee L."/>
            <person name="Salas-Leiva D."/>
            <person name="Curtis B.A."/>
            <person name="Zahonova K."/>
            <person name="Pipaliya S."/>
            <person name="Dacks J."/>
            <person name="Roger A.J."/>
        </authorList>
    </citation>
    <scope>NUCLEOTIDE SEQUENCE</scope>
    <source>
        <strain evidence="4">Busselton2</strain>
    </source>
</reference>
<feature type="domain" description="PH" evidence="2">
    <location>
        <begin position="1509"/>
        <end position="1607"/>
    </location>
</feature>
<feature type="compositionally biased region" description="Low complexity" evidence="1">
    <location>
        <begin position="256"/>
        <end position="268"/>
    </location>
</feature>
<feature type="compositionally biased region" description="Polar residues" evidence="1">
    <location>
        <begin position="504"/>
        <end position="524"/>
    </location>
</feature>
<dbReference type="PANTHER" id="PTHR12673:SF263">
    <property type="entry name" value="PLECKSTRIN DOMAIN-CONTAINING PROTEIN"/>
    <property type="match status" value="1"/>
</dbReference>
<feature type="compositionally biased region" description="Low complexity" evidence="1">
    <location>
        <begin position="420"/>
        <end position="496"/>
    </location>
</feature>
<feature type="compositionally biased region" description="Basic residues" evidence="1">
    <location>
        <begin position="154"/>
        <end position="176"/>
    </location>
</feature>
<dbReference type="Gene3D" id="2.30.29.30">
    <property type="entry name" value="Pleckstrin-homology domain (PH domain)/Phosphotyrosine-binding domain (PTB)"/>
    <property type="match status" value="1"/>
</dbReference>
<dbReference type="EMBL" id="JANTQA010000047">
    <property type="protein sequence ID" value="KAJ3433492.1"/>
    <property type="molecule type" value="Genomic_DNA"/>
</dbReference>
<feature type="compositionally biased region" description="Basic and acidic residues" evidence="1">
    <location>
        <begin position="189"/>
        <end position="200"/>
    </location>
</feature>
<evidence type="ECO:0000313" key="4">
    <source>
        <dbReference type="EMBL" id="KAJ3433492.1"/>
    </source>
</evidence>
<dbReference type="SMART" id="SM00325">
    <property type="entry name" value="RhoGEF"/>
    <property type="match status" value="1"/>
</dbReference>
<feature type="domain" description="DH" evidence="3">
    <location>
        <begin position="911"/>
        <end position="1117"/>
    </location>
</feature>
<dbReference type="InterPro" id="IPR051092">
    <property type="entry name" value="FYVE_RhoGEF_PH"/>
</dbReference>
<feature type="compositionally biased region" description="Low complexity" evidence="1">
    <location>
        <begin position="872"/>
        <end position="890"/>
    </location>
</feature>
<evidence type="ECO:0000313" key="5">
    <source>
        <dbReference type="Proteomes" id="UP001146793"/>
    </source>
</evidence>
<feature type="compositionally biased region" description="Polar residues" evidence="1">
    <location>
        <begin position="201"/>
        <end position="232"/>
    </location>
</feature>
<proteinExistence type="predicted"/>
<feature type="compositionally biased region" description="Basic residues" evidence="1">
    <location>
        <begin position="126"/>
        <end position="143"/>
    </location>
</feature>
<protein>
    <submittedName>
        <fullName evidence="4">Faciogenital dysplasia protein</fullName>
    </submittedName>
</protein>
<dbReference type="InterPro" id="IPR011993">
    <property type="entry name" value="PH-like_dom_sf"/>
</dbReference>
<feature type="compositionally biased region" description="Low complexity" evidence="1">
    <location>
        <begin position="587"/>
        <end position="677"/>
    </location>
</feature>
<name>A0AAV7YXH5_9EUKA</name>
<feature type="compositionally biased region" description="Low complexity" evidence="1">
    <location>
        <begin position="74"/>
        <end position="119"/>
    </location>
</feature>
<feature type="compositionally biased region" description="Low complexity" evidence="1">
    <location>
        <begin position="324"/>
        <end position="368"/>
    </location>
</feature>
<sequence length="1610" mass="187641">MFRDDNAPDPEEFLKSLLLDTETTGEDFASRVVSQKDIFSRVVKPVKTTQKRRVSGREIYSQLNTNQNLKPKYNHNNNNNNHKRNNINNNNNHNNNNKRNNNNNKINKNNNNTNNNTINGNYKSNYKIHYRSSSKFTQAKKPKQTSTLPPTQKKIYRFSSKRNTNPRRQRFIKRTSKNYSTKQPTIIDKATKEMGRKNENSHSNNQNISKSNFQNKTPISTTTPKNSHGWKTNINKSNNFNNNRRSWGQKEEPTINSNSSANISLNSNKTLNQGWRKSTEKPFEVKQRSTNIDTNTNTDTNTDVATDKEIKSNTGWGNNNITQKSTTTKLNYSKSSNKKLNYPSNKSSSSKYPQSKYKTSYSSQSSSNKKNKNIQRKSFPKPISQNTIQDTKKKDQEIEKDDEQIQDSKPINRNSGWGISIKKYSSNNFNKNSTQPTKNISKNSTTTSSSSSSENNNDDTNNKNNISNNNAKSDINKNTNNNTTTKMNSKTINNINKTKKLNYPKSSNKKLNYPSNKKSSNKYPQSKYKTSYSSQSSSKNNNKNNQTKSFPKPISQNTKKNDQEIKKNDEQIEDSKPINRNSGWGISIKKYSSNNFNKNSTQTTKNISKNSSITSSSSCSDNNNNDDNNKNNNSSHSRSNNSNSNSSSINNTKSDINQKSNNNTTTKMNSKTTNNINKTKKLNYPKSTSNKKLNYPKSSNKKLNYPSNKTSSSNKYPQSKYKTSYSSQSSSNNNNKNNQTKSFPKPISQNTKKNDQEIKKNDEQIEDSKPINRNSGWGISIKKYSSNNFKQNSTQPKKNISKNSSSSSSSSSSSVNNKKTNNNKNNNNNQNNNSSFGNNNNNTTTNKNNNITTTTTTTTTNNTNKYQHNKYHSNNINNNKTTNSNQNNKKNTTELKQNKETNEDRTELFEPNEQKCKEFINYLGKYLTTQTNFEKHFVQPLKKTKILKHNETFKLFGRFNTFYLNQKNIYEKLKNIRQYITPMKVVNNSTNHNPNSNPDNNFLSSSALMKIADCFTQFRSEHFEYILKNYENNVQTIFQLLQKHNKISSIFEEGCKKTQAIDFVYFYSQPLKVLNEYLIFFSGLEMSFQRINSTLYYNKIHRRVESIEKIIKSIKSNLLKLEHISELNVLTKTFQNSKEKLDLLKPERKLIYVDYALSFHKKKVCKYYIFNDLILFAMVQKNKYLIPLDLMFWESVTVRELTDNQRLEIQYGVEILVMNDEKRYTYVFKQLENKANFFRSLEIVKREQRGLRIEKSVNPTNRQTVLFTSPINLRKERERGVEYGKETKMKKRALVIIELVKTEEDYVKDLNTIINHFLIPLREQKIVSEKDVPIIFGHIEMIYGFNNELLKLLKENFPGENENAAKMNVGKIFIQMADFLKVYAQYCSKHEISVQKVVKYRQNNKFSQFISQQQAQIPQIKNLYILDFLIKPIQRICKYPLLFRELLKATSIDYSDYNDLKEAFLKISEVADYVNEKKRNAENQMEILHIYYQISGIEKKLELVKPHRRFVMEGLLKKRSNRRIQQRQFWLFNDILLYAKPKFIKTKNYQYKGCIRLENAMIRDFETKNGEYKFQIIPYNTKKDYKFWAETEEDMKKWVTTIKQQIDNLR</sequence>
<dbReference type="SUPFAM" id="SSF48065">
    <property type="entry name" value="DBL homology domain (DH-domain)"/>
    <property type="match status" value="2"/>
</dbReference>
<dbReference type="PROSITE" id="PS50003">
    <property type="entry name" value="PH_DOMAIN"/>
    <property type="match status" value="1"/>
</dbReference>
<dbReference type="Pfam" id="PF00621">
    <property type="entry name" value="RhoGEF"/>
    <property type="match status" value="1"/>
</dbReference>
<dbReference type="Gene3D" id="1.20.900.10">
    <property type="entry name" value="Dbl homology (DH) domain"/>
    <property type="match status" value="2"/>
</dbReference>
<feature type="compositionally biased region" description="Basic residues" evidence="1">
    <location>
        <begin position="369"/>
        <end position="379"/>
    </location>
</feature>
<dbReference type="GO" id="GO:0005737">
    <property type="term" value="C:cytoplasm"/>
    <property type="evidence" value="ECO:0007669"/>
    <property type="project" value="TreeGrafter"/>
</dbReference>
<feature type="compositionally biased region" description="Basic and acidic residues" evidence="1">
    <location>
        <begin position="277"/>
        <end position="287"/>
    </location>
</feature>
<feature type="compositionally biased region" description="Polar residues" evidence="1">
    <location>
        <begin position="771"/>
        <end position="796"/>
    </location>
</feature>
<gene>
    <name evidence="4" type="ORF">M0812_22452</name>
</gene>
<accession>A0AAV7YXH5</accession>
<dbReference type="SMART" id="SM00233">
    <property type="entry name" value="PH"/>
    <property type="match status" value="1"/>
</dbReference>
<feature type="compositionally biased region" description="Polar residues" evidence="1">
    <location>
        <begin position="312"/>
        <end position="323"/>
    </location>
</feature>
<feature type="compositionally biased region" description="Polar residues" evidence="1">
    <location>
        <begin position="685"/>
        <end position="717"/>
    </location>
</feature>
<feature type="domain" description="DH" evidence="3">
    <location>
        <begin position="1291"/>
        <end position="1477"/>
    </location>
</feature>
<feature type="compositionally biased region" description="Low complexity" evidence="1">
    <location>
        <begin position="797"/>
        <end position="865"/>
    </location>
</feature>
<evidence type="ECO:0000256" key="1">
    <source>
        <dbReference type="SAM" id="MobiDB-lite"/>
    </source>
</evidence>
<feature type="compositionally biased region" description="Basic and acidic residues" evidence="1">
    <location>
        <begin position="752"/>
        <end position="770"/>
    </location>
</feature>
<feature type="compositionally biased region" description="Low complexity" evidence="1">
    <location>
        <begin position="719"/>
        <end position="742"/>
    </location>
</feature>
<dbReference type="CDD" id="cd00160">
    <property type="entry name" value="RhoGEF"/>
    <property type="match status" value="1"/>
</dbReference>
<feature type="region of interest" description="Disordered" evidence="1">
    <location>
        <begin position="68"/>
        <end position="910"/>
    </location>
</feature>
<dbReference type="SUPFAM" id="SSF50729">
    <property type="entry name" value="PH domain-like"/>
    <property type="match status" value="1"/>
</dbReference>
<organism evidence="4 5">
    <name type="scientific">Anaeramoeba flamelloides</name>
    <dbReference type="NCBI Taxonomy" id="1746091"/>
    <lineage>
        <taxon>Eukaryota</taxon>
        <taxon>Metamonada</taxon>
        <taxon>Anaeramoebidae</taxon>
        <taxon>Anaeramoeba</taxon>
    </lineage>
</organism>
<dbReference type="PROSITE" id="PS50010">
    <property type="entry name" value="DH_2"/>
    <property type="match status" value="2"/>
</dbReference>
<evidence type="ECO:0000259" key="3">
    <source>
        <dbReference type="PROSITE" id="PS50010"/>
    </source>
</evidence>
<dbReference type="InterPro" id="IPR000219">
    <property type="entry name" value="DH_dom"/>
</dbReference>
<dbReference type="Proteomes" id="UP001146793">
    <property type="component" value="Unassembled WGS sequence"/>
</dbReference>
<dbReference type="InterPro" id="IPR035899">
    <property type="entry name" value="DBL_dom_sf"/>
</dbReference>
<dbReference type="PANTHER" id="PTHR12673">
    <property type="entry name" value="FACIOGENITAL DYSPLASIA PROTEIN"/>
    <property type="match status" value="1"/>
</dbReference>